<protein>
    <submittedName>
        <fullName evidence="1">Uncharacterized protein</fullName>
    </submittedName>
</protein>
<comment type="caution">
    <text evidence="1">The sequence shown here is derived from an EMBL/GenBank/DDBJ whole genome shotgun (WGS) entry which is preliminary data.</text>
</comment>
<evidence type="ECO:0000313" key="1">
    <source>
        <dbReference type="EMBL" id="MPN08737.1"/>
    </source>
</evidence>
<gene>
    <name evidence="1" type="ORF">SDC9_156022</name>
</gene>
<reference evidence="1" key="1">
    <citation type="submission" date="2019-08" db="EMBL/GenBank/DDBJ databases">
        <authorList>
            <person name="Kucharzyk K."/>
            <person name="Murdoch R.W."/>
            <person name="Higgins S."/>
            <person name="Loffler F."/>
        </authorList>
    </citation>
    <scope>NUCLEOTIDE SEQUENCE</scope>
</reference>
<sequence length="223" mass="23668">MLEGIRTVGPVRVHHGGGLGQRTLALMMVGDHHVQPQGGGKVNFLRPGDAAVHRHHQRGPLLPKGLNGLPAQAVAVLNAPGNIPQAGNAAVFEIVQQQHGGGNAVHVVVAKDSHGFPVRNGAANALHGLIHVRHGKGRESQRAVALQPLGGLLRGGDAPARQHRGQQRGISRLTQRFHRARGGRSDVPLFKFHHGSPPSDKFCGTVVLFSKITPLLYQSSTET</sequence>
<dbReference type="EMBL" id="VSSQ01054824">
    <property type="protein sequence ID" value="MPN08737.1"/>
    <property type="molecule type" value="Genomic_DNA"/>
</dbReference>
<name>A0A645F3L0_9ZZZZ</name>
<accession>A0A645F3L0</accession>
<dbReference type="AlphaFoldDB" id="A0A645F3L0"/>
<organism evidence="1">
    <name type="scientific">bioreactor metagenome</name>
    <dbReference type="NCBI Taxonomy" id="1076179"/>
    <lineage>
        <taxon>unclassified sequences</taxon>
        <taxon>metagenomes</taxon>
        <taxon>ecological metagenomes</taxon>
    </lineage>
</organism>
<proteinExistence type="predicted"/>